<dbReference type="Proteomes" id="UP000751190">
    <property type="component" value="Unassembled WGS sequence"/>
</dbReference>
<keyword evidence="2" id="KW-1185">Reference proteome</keyword>
<comment type="caution">
    <text evidence="1">The sequence shown here is derived from an EMBL/GenBank/DDBJ whole genome shotgun (WGS) entry which is preliminary data.</text>
</comment>
<name>A0A8J5XIZ7_DIALT</name>
<evidence type="ECO:0000313" key="1">
    <source>
        <dbReference type="EMBL" id="KAG8465418.1"/>
    </source>
</evidence>
<organism evidence="1 2">
    <name type="scientific">Diacronema lutheri</name>
    <name type="common">Unicellular marine alga</name>
    <name type="synonym">Monochrysis lutheri</name>
    <dbReference type="NCBI Taxonomy" id="2081491"/>
    <lineage>
        <taxon>Eukaryota</taxon>
        <taxon>Haptista</taxon>
        <taxon>Haptophyta</taxon>
        <taxon>Pavlovophyceae</taxon>
        <taxon>Pavlovales</taxon>
        <taxon>Pavlovaceae</taxon>
        <taxon>Diacronema</taxon>
    </lineage>
</organism>
<proteinExistence type="predicted"/>
<gene>
    <name evidence="1" type="ORF">KFE25_002725</name>
</gene>
<protein>
    <submittedName>
        <fullName evidence="1">Uncharacterized protein</fullName>
    </submittedName>
</protein>
<reference evidence="1" key="1">
    <citation type="submission" date="2021-05" db="EMBL/GenBank/DDBJ databases">
        <title>The genome of the haptophyte Pavlova lutheri (Diacronema luteri, Pavlovales) - a model for lipid biosynthesis in eukaryotic algae.</title>
        <authorList>
            <person name="Hulatt C.J."/>
            <person name="Posewitz M.C."/>
        </authorList>
    </citation>
    <scope>NUCLEOTIDE SEQUENCE</scope>
    <source>
        <strain evidence="1">NIVA-4/92</strain>
    </source>
</reference>
<dbReference type="AlphaFoldDB" id="A0A8J5XIZ7"/>
<accession>A0A8J5XIZ7</accession>
<dbReference type="EMBL" id="JAGTXO010000010">
    <property type="protein sequence ID" value="KAG8465418.1"/>
    <property type="molecule type" value="Genomic_DNA"/>
</dbReference>
<evidence type="ECO:0000313" key="2">
    <source>
        <dbReference type="Proteomes" id="UP000751190"/>
    </source>
</evidence>
<sequence>MPGLRVEKRDAGEVSFDNLALEDGFCPSQIDGTSVLSNALHITRNEAACTQVCLPVALGGSMLAASGVRMGTCFELGFTEFQRHDERADGIHYLMWER</sequence>